<dbReference type="AlphaFoldDB" id="A0A968KWT5"/>
<reference evidence="1 2" key="1">
    <citation type="submission" date="2020-03" db="EMBL/GenBank/DDBJ databases">
        <title>Spirochaetal bacteria isolated from arthropods constitute a novel genus Entomospira genus novum within the order Spirochaetales.</title>
        <authorList>
            <person name="Grana-Miraglia L."/>
            <person name="Sikutova S."/>
            <person name="Fingerle V."/>
            <person name="Sing A."/>
            <person name="Castillo-Ramirez S."/>
            <person name="Margos G."/>
            <person name="Rudolf I."/>
        </authorList>
    </citation>
    <scope>NUCLEOTIDE SEQUENCE [LARGE SCALE GENOMIC DNA]</scope>
    <source>
        <strain evidence="1 2">BR193</strain>
    </source>
</reference>
<sequence length="119" mass="14159">MNNQHQLVSQLLHKDNYNSEILNTFTRYSQDNLKLLHEYNQWISLINEQVILSDDLLEILDESRELQNKTLQMINKELSPKIQAYMAEVTSLINSSKSSFRTQPRYRYHKITKFLDLNA</sequence>
<dbReference type="Proteomes" id="UP000711995">
    <property type="component" value="Unassembled WGS sequence"/>
</dbReference>
<name>A0A968KWT5_9SPIO</name>
<dbReference type="EMBL" id="JAATLJ010000001">
    <property type="protein sequence ID" value="NIZ41145.1"/>
    <property type="molecule type" value="Genomic_DNA"/>
</dbReference>
<proteinExistence type="predicted"/>
<organism evidence="1 2">
    <name type="scientific">Entomospira entomophila</name>
    <dbReference type="NCBI Taxonomy" id="2719988"/>
    <lineage>
        <taxon>Bacteria</taxon>
        <taxon>Pseudomonadati</taxon>
        <taxon>Spirochaetota</taxon>
        <taxon>Spirochaetia</taxon>
        <taxon>Spirochaetales</taxon>
        <taxon>Spirochaetaceae</taxon>
        <taxon>Entomospira</taxon>
    </lineage>
</organism>
<keyword evidence="2" id="KW-1185">Reference proteome</keyword>
<dbReference type="RefSeq" id="WP_167700718.1">
    <property type="nucleotide sequence ID" value="NZ_CP118174.1"/>
</dbReference>
<comment type="caution">
    <text evidence="1">The sequence shown here is derived from an EMBL/GenBank/DDBJ whole genome shotgun (WGS) entry which is preliminary data.</text>
</comment>
<accession>A0A968KWT5</accession>
<gene>
    <name evidence="1" type="ORF">HCT14_06475</name>
</gene>
<protein>
    <submittedName>
        <fullName evidence="1">Uncharacterized protein</fullName>
    </submittedName>
</protein>
<evidence type="ECO:0000313" key="2">
    <source>
        <dbReference type="Proteomes" id="UP000711995"/>
    </source>
</evidence>
<evidence type="ECO:0000313" key="1">
    <source>
        <dbReference type="EMBL" id="NIZ41145.1"/>
    </source>
</evidence>